<name>A0A1D8TWI8_9CYAN</name>
<protein>
    <submittedName>
        <fullName evidence="1">Uncharacterized protein</fullName>
    </submittedName>
</protein>
<dbReference type="KEGG" id="mpro:BJP34_23615"/>
<sequence>MQADKYFVWRINNNWKLEFDSETELIKIGSSKDAKAYRVINFCDLETKTEFRLVTNLPSHGNGDETLE</sequence>
<dbReference type="Proteomes" id="UP000177870">
    <property type="component" value="Chromosome"/>
</dbReference>
<organism evidence="1 2">
    <name type="scientific">Moorena producens PAL-8-15-08-1</name>
    <dbReference type="NCBI Taxonomy" id="1458985"/>
    <lineage>
        <taxon>Bacteria</taxon>
        <taxon>Bacillati</taxon>
        <taxon>Cyanobacteriota</taxon>
        <taxon>Cyanophyceae</taxon>
        <taxon>Coleofasciculales</taxon>
        <taxon>Coleofasciculaceae</taxon>
        <taxon>Moorena</taxon>
    </lineage>
</organism>
<gene>
    <name evidence="1" type="ORF">BJP34_23615</name>
</gene>
<dbReference type="AlphaFoldDB" id="A0A1D8TWI8"/>
<evidence type="ECO:0000313" key="1">
    <source>
        <dbReference type="EMBL" id="AOX02020.1"/>
    </source>
</evidence>
<dbReference type="EMBL" id="CP017599">
    <property type="protein sequence ID" value="AOX02020.1"/>
    <property type="molecule type" value="Genomic_DNA"/>
</dbReference>
<dbReference type="STRING" id="1458985.BJP34_23615"/>
<evidence type="ECO:0000313" key="2">
    <source>
        <dbReference type="Proteomes" id="UP000177870"/>
    </source>
</evidence>
<proteinExistence type="predicted"/>
<accession>A0A1D8TWI8</accession>
<reference evidence="2" key="1">
    <citation type="submission" date="2016-10" db="EMBL/GenBank/DDBJ databases">
        <title>Comparative genomics uncovers the prolific and rare metabolic potential of the cyanobacterial genus Moorea.</title>
        <authorList>
            <person name="Leao T."/>
            <person name="Castelao G."/>
            <person name="Korobeynikov A."/>
            <person name="Monroe E.A."/>
            <person name="Podell S."/>
            <person name="Glukhov E."/>
            <person name="Allen E."/>
            <person name="Gerwick W.H."/>
            <person name="Gerwick L."/>
        </authorList>
    </citation>
    <scope>NUCLEOTIDE SEQUENCE [LARGE SCALE GENOMIC DNA]</scope>
    <source>
        <strain evidence="2">PAL-8-15-08-1</strain>
    </source>
</reference>